<dbReference type="InterPro" id="IPR050509">
    <property type="entry name" value="CoA-transferase_III"/>
</dbReference>
<dbReference type="SUPFAM" id="SSF89796">
    <property type="entry name" value="CoA-transferase family III (CaiB/BaiF)"/>
    <property type="match status" value="1"/>
</dbReference>
<dbReference type="Pfam" id="PF02515">
    <property type="entry name" value="CoA_transf_3"/>
    <property type="match status" value="1"/>
</dbReference>
<keyword evidence="2" id="KW-1185">Reference proteome</keyword>
<dbReference type="GO" id="GO:0016740">
    <property type="term" value="F:transferase activity"/>
    <property type="evidence" value="ECO:0007669"/>
    <property type="project" value="UniProtKB-KW"/>
</dbReference>
<comment type="caution">
    <text evidence="1">The sequence shown here is derived from an EMBL/GenBank/DDBJ whole genome shotgun (WGS) entry which is preliminary data.</text>
</comment>
<dbReference type="RefSeq" id="WP_176071583.1">
    <property type="nucleotide sequence ID" value="NZ_JABWMJ010000016.1"/>
</dbReference>
<dbReference type="EMBL" id="JABWMJ010000016">
    <property type="protein sequence ID" value="NUZ08721.1"/>
    <property type="molecule type" value="Genomic_DNA"/>
</dbReference>
<dbReference type="Proteomes" id="UP000529637">
    <property type="component" value="Unassembled WGS sequence"/>
</dbReference>
<dbReference type="AlphaFoldDB" id="A0A7Y6TZ41"/>
<protein>
    <submittedName>
        <fullName evidence="1">CoA transferase</fullName>
    </submittedName>
</protein>
<proteinExistence type="predicted"/>
<evidence type="ECO:0000313" key="1">
    <source>
        <dbReference type="EMBL" id="NUZ08721.1"/>
    </source>
</evidence>
<accession>A0A7Y6TZ41</accession>
<gene>
    <name evidence="1" type="ORF">HQN59_23540</name>
</gene>
<dbReference type="InterPro" id="IPR003673">
    <property type="entry name" value="CoA-Trfase_fam_III"/>
</dbReference>
<evidence type="ECO:0000313" key="2">
    <source>
        <dbReference type="Proteomes" id="UP000529637"/>
    </source>
</evidence>
<dbReference type="InterPro" id="IPR044855">
    <property type="entry name" value="CoA-Trfase_III_dom3_sf"/>
</dbReference>
<reference evidence="1 2" key="1">
    <citation type="submission" date="2020-06" db="EMBL/GenBank/DDBJ databases">
        <title>Schlegella sp. ID0723 isolated from air conditioner.</title>
        <authorList>
            <person name="Kim D.Y."/>
            <person name="Kim D.-U."/>
        </authorList>
    </citation>
    <scope>NUCLEOTIDE SEQUENCE [LARGE SCALE GENOMIC DNA]</scope>
    <source>
        <strain evidence="1 2">ID0723</strain>
    </source>
</reference>
<dbReference type="Gene3D" id="3.30.1540.10">
    <property type="entry name" value="formyl-coa transferase, domain 3"/>
    <property type="match status" value="1"/>
</dbReference>
<sequence length="391" mass="41556">MVKGPLGGMKVVEFAGIGPGPMCGMLLADLGAEVLRLDRLVASGLGVERPPHLDLLNRGKRTVSVDLKSAEGVAFARRVVAASDALIEGFRPGTMERLGLGPEVCLAEHPKLVYGRVTGFGQKGPLAQAAGHDLNYIALSGALHAIGREGVAPTPPLNLVGDFGGGGLMLAFGMLAALWRVQRGRPGQVVDAAMVDGAAALLTSMFGLFGAGAHLGERGTNLLDSGAPHYEVYRCADGEYVSIAPIERKFRVLLLERLGLAPDAIDFDDPSRWREYKARLAAIFATRTRAQWCVLLEGSDACFAPVLSPREAHLHPHNRERETFVEIAGVRQPAPAPRFEGTPAALPRPPHSDDAAAFVQLRRWGIDQEEIDALCASGRLRAGAPPRSKGG</sequence>
<dbReference type="PANTHER" id="PTHR48228:SF5">
    <property type="entry name" value="ALPHA-METHYLACYL-COA RACEMASE"/>
    <property type="match status" value="1"/>
</dbReference>
<name>A0A7Y6TZ41_9BURK</name>
<organism evidence="1 2">
    <name type="scientific">Piscinibacter koreensis</name>
    <dbReference type="NCBI Taxonomy" id="2742824"/>
    <lineage>
        <taxon>Bacteria</taxon>
        <taxon>Pseudomonadati</taxon>
        <taxon>Pseudomonadota</taxon>
        <taxon>Betaproteobacteria</taxon>
        <taxon>Burkholderiales</taxon>
        <taxon>Sphaerotilaceae</taxon>
        <taxon>Piscinibacter</taxon>
    </lineage>
</organism>
<dbReference type="Gene3D" id="3.40.50.10540">
    <property type="entry name" value="Crotonobetainyl-coa:carnitine coa-transferase, domain 1"/>
    <property type="match status" value="1"/>
</dbReference>
<dbReference type="PANTHER" id="PTHR48228">
    <property type="entry name" value="SUCCINYL-COA--D-CITRAMALATE COA-TRANSFERASE"/>
    <property type="match status" value="1"/>
</dbReference>
<keyword evidence="1" id="KW-0808">Transferase</keyword>
<dbReference type="InterPro" id="IPR023606">
    <property type="entry name" value="CoA-Trfase_III_dom_1_sf"/>
</dbReference>